<dbReference type="InterPro" id="IPR009003">
    <property type="entry name" value="Peptidase_S1_PA"/>
</dbReference>
<dbReference type="Pfam" id="PF00089">
    <property type="entry name" value="Trypsin"/>
    <property type="match status" value="1"/>
</dbReference>
<dbReference type="InterPro" id="IPR001254">
    <property type="entry name" value="Trypsin_dom"/>
</dbReference>
<dbReference type="PROSITE" id="PS00134">
    <property type="entry name" value="TRYPSIN_HIS"/>
    <property type="match status" value="1"/>
</dbReference>
<comment type="similarity">
    <text evidence="1">Belongs to the peptidase S1 family.</text>
</comment>
<dbReference type="InterPro" id="IPR050430">
    <property type="entry name" value="Peptidase_S1"/>
</dbReference>
<dbReference type="PRINTS" id="PR00722">
    <property type="entry name" value="CHYMOTRYPSIN"/>
</dbReference>
<dbReference type="RefSeq" id="WP_134837165.1">
    <property type="nucleotide sequence ID" value="NZ_SATR01000048.1"/>
</dbReference>
<proteinExistence type="inferred from homology"/>
<dbReference type="InterPro" id="IPR001314">
    <property type="entry name" value="Peptidase_S1A"/>
</dbReference>
<dbReference type="GO" id="GO:0006508">
    <property type="term" value="P:proteolysis"/>
    <property type="evidence" value="ECO:0007669"/>
    <property type="project" value="UniProtKB-KW"/>
</dbReference>
<reference evidence="5 6" key="1">
    <citation type="submission" date="2019-01" db="EMBL/GenBank/DDBJ databases">
        <title>Vibrio BEI176 sp. nov, a marine bacterium isolated from China: eastern marignal seas.</title>
        <authorList>
            <person name="Li B."/>
        </authorList>
    </citation>
    <scope>NUCLEOTIDE SEQUENCE [LARGE SCALE GENOMIC DNA]</scope>
    <source>
        <strain evidence="5 6">BEI176</strain>
    </source>
</reference>
<dbReference type="InterPro" id="IPR018114">
    <property type="entry name" value="TRYPSIN_HIS"/>
</dbReference>
<evidence type="ECO:0000313" key="6">
    <source>
        <dbReference type="Proteomes" id="UP000297753"/>
    </source>
</evidence>
<dbReference type="PANTHER" id="PTHR24276">
    <property type="entry name" value="POLYSERASE-RELATED"/>
    <property type="match status" value="1"/>
</dbReference>
<evidence type="ECO:0000256" key="1">
    <source>
        <dbReference type="ARBA" id="ARBA00007664"/>
    </source>
</evidence>
<dbReference type="OrthoDB" id="9813836at2"/>
<evidence type="ECO:0000259" key="4">
    <source>
        <dbReference type="PROSITE" id="PS50240"/>
    </source>
</evidence>
<evidence type="ECO:0000313" key="5">
    <source>
        <dbReference type="EMBL" id="TFH89711.1"/>
    </source>
</evidence>
<dbReference type="Proteomes" id="UP000297753">
    <property type="component" value="Unassembled WGS sequence"/>
</dbReference>
<accession>A0A4Y8WBQ1</accession>
<name>A0A4Y8WBQ1_9VIBR</name>
<feature type="domain" description="Peptidase S1" evidence="4">
    <location>
        <begin position="26"/>
        <end position="271"/>
    </location>
</feature>
<dbReference type="InterPro" id="IPR043504">
    <property type="entry name" value="Peptidase_S1_PA_chymotrypsin"/>
</dbReference>
<evidence type="ECO:0000256" key="3">
    <source>
        <dbReference type="RuleBase" id="RU363034"/>
    </source>
</evidence>
<dbReference type="InterPro" id="IPR033116">
    <property type="entry name" value="TRYPSIN_SER"/>
</dbReference>
<dbReference type="CDD" id="cd00190">
    <property type="entry name" value="Tryp_SPc"/>
    <property type="match status" value="1"/>
</dbReference>
<sequence>MPKLYWSLWLLIYSSCNYAVEIQPYIVNGSNANIVNYPSFASLFYRSDSLYSTSSYCGATMINSRYVLTAAHCIYGDDNLMLHTVVAPQLEDESNFLSSQQAKAKAFYYPDSYVDSASALWRDDIAIIELETALAVSDYTSILNSSINNAFSDSDEYKAVGHGYIEGNVAGGTQLLQTDLTYISTQSCQSIYGSALTSSHLCFTGPIQGGYRNSTCNGDSGGPVYWYNGSQYIQIGITSFGPATCGDTSVDVTSVFTDIHDYQAWIGRVINGQEVPKAYVVTSGDIRTLINNDSNSRVETESSPPEVSESSGGGIELWILSILSLLLLVKHPVALARNETS</sequence>
<evidence type="ECO:0000256" key="2">
    <source>
        <dbReference type="ARBA" id="ARBA00023157"/>
    </source>
</evidence>
<dbReference type="Gene3D" id="2.40.10.10">
    <property type="entry name" value="Trypsin-like serine proteases"/>
    <property type="match status" value="1"/>
</dbReference>
<dbReference type="PROSITE" id="PS50240">
    <property type="entry name" value="TRYPSIN_DOM"/>
    <property type="match status" value="1"/>
</dbReference>
<dbReference type="SUPFAM" id="SSF50494">
    <property type="entry name" value="Trypsin-like serine proteases"/>
    <property type="match status" value="1"/>
</dbReference>
<keyword evidence="6" id="KW-1185">Reference proteome</keyword>
<dbReference type="PANTHER" id="PTHR24276:SF98">
    <property type="entry name" value="FI18310P1-RELATED"/>
    <property type="match status" value="1"/>
</dbReference>
<keyword evidence="3" id="KW-0720">Serine protease</keyword>
<dbReference type="PROSITE" id="PS00135">
    <property type="entry name" value="TRYPSIN_SER"/>
    <property type="match status" value="1"/>
</dbReference>
<dbReference type="SMART" id="SM00020">
    <property type="entry name" value="Tryp_SPc"/>
    <property type="match status" value="1"/>
</dbReference>
<keyword evidence="3" id="KW-0378">Hydrolase</keyword>
<dbReference type="EMBL" id="SATR01000048">
    <property type="protein sequence ID" value="TFH89711.1"/>
    <property type="molecule type" value="Genomic_DNA"/>
</dbReference>
<gene>
    <name evidence="5" type="ORF">ELS82_20755</name>
</gene>
<keyword evidence="3 5" id="KW-0645">Protease</keyword>
<comment type="caution">
    <text evidence="5">The sequence shown here is derived from an EMBL/GenBank/DDBJ whole genome shotgun (WGS) entry which is preliminary data.</text>
</comment>
<protein>
    <submittedName>
        <fullName evidence="5">Trypsin-like serine protease</fullName>
    </submittedName>
</protein>
<dbReference type="AlphaFoldDB" id="A0A4Y8WBQ1"/>
<organism evidence="5 6">
    <name type="scientific">Vibrio ouci</name>
    <dbReference type="NCBI Taxonomy" id="2499078"/>
    <lineage>
        <taxon>Bacteria</taxon>
        <taxon>Pseudomonadati</taxon>
        <taxon>Pseudomonadota</taxon>
        <taxon>Gammaproteobacteria</taxon>
        <taxon>Vibrionales</taxon>
        <taxon>Vibrionaceae</taxon>
        <taxon>Vibrio</taxon>
    </lineage>
</organism>
<dbReference type="GO" id="GO:0004252">
    <property type="term" value="F:serine-type endopeptidase activity"/>
    <property type="evidence" value="ECO:0007669"/>
    <property type="project" value="InterPro"/>
</dbReference>
<keyword evidence="2" id="KW-1015">Disulfide bond</keyword>